<reference evidence="1" key="2">
    <citation type="journal article" date="2015" name="Data Brief">
        <title>Shoot transcriptome of the giant reed, Arundo donax.</title>
        <authorList>
            <person name="Barrero R.A."/>
            <person name="Guerrero F.D."/>
            <person name="Moolhuijzen P."/>
            <person name="Goolsby J.A."/>
            <person name="Tidwell J."/>
            <person name="Bellgard S.E."/>
            <person name="Bellgard M.I."/>
        </authorList>
    </citation>
    <scope>NUCLEOTIDE SEQUENCE</scope>
    <source>
        <tissue evidence="1">Shoot tissue taken approximately 20 cm above the soil surface</tissue>
    </source>
</reference>
<sequence>MSYWVFRSCQAKLHQAEFVALYMARCHHDHGGS</sequence>
<name>A0A0A8YIV9_ARUDO</name>
<protein>
    <submittedName>
        <fullName evidence="1">Uncharacterized protein</fullName>
    </submittedName>
</protein>
<accession>A0A0A8YIV9</accession>
<proteinExistence type="predicted"/>
<organism evidence="1">
    <name type="scientific">Arundo donax</name>
    <name type="common">Giant reed</name>
    <name type="synonym">Donax arundinaceus</name>
    <dbReference type="NCBI Taxonomy" id="35708"/>
    <lineage>
        <taxon>Eukaryota</taxon>
        <taxon>Viridiplantae</taxon>
        <taxon>Streptophyta</taxon>
        <taxon>Embryophyta</taxon>
        <taxon>Tracheophyta</taxon>
        <taxon>Spermatophyta</taxon>
        <taxon>Magnoliopsida</taxon>
        <taxon>Liliopsida</taxon>
        <taxon>Poales</taxon>
        <taxon>Poaceae</taxon>
        <taxon>PACMAD clade</taxon>
        <taxon>Arundinoideae</taxon>
        <taxon>Arundineae</taxon>
        <taxon>Arundo</taxon>
    </lineage>
</organism>
<dbReference type="AlphaFoldDB" id="A0A0A8YIV9"/>
<reference evidence="1" key="1">
    <citation type="submission" date="2014-09" db="EMBL/GenBank/DDBJ databases">
        <authorList>
            <person name="Magalhaes I.L.F."/>
            <person name="Oliveira U."/>
            <person name="Santos F.R."/>
            <person name="Vidigal T.H.D.A."/>
            <person name="Brescovit A.D."/>
            <person name="Santos A.J."/>
        </authorList>
    </citation>
    <scope>NUCLEOTIDE SEQUENCE</scope>
    <source>
        <tissue evidence="1">Shoot tissue taken approximately 20 cm above the soil surface</tissue>
    </source>
</reference>
<dbReference type="EMBL" id="GBRH01271476">
    <property type="protein sequence ID" value="JAD26419.1"/>
    <property type="molecule type" value="Transcribed_RNA"/>
</dbReference>
<evidence type="ECO:0000313" key="1">
    <source>
        <dbReference type="EMBL" id="JAD26419.1"/>
    </source>
</evidence>